<evidence type="ECO:0000313" key="3">
    <source>
        <dbReference type="Proteomes" id="UP001369082"/>
    </source>
</evidence>
<feature type="signal peptide" evidence="1">
    <location>
        <begin position="1"/>
        <end position="25"/>
    </location>
</feature>
<feature type="chain" id="PRO_5046002583" evidence="1">
    <location>
        <begin position="26"/>
        <end position="166"/>
    </location>
</feature>
<evidence type="ECO:0000313" key="2">
    <source>
        <dbReference type="EMBL" id="MEL0629217.1"/>
    </source>
</evidence>
<sequence>MTHKMKSVRWLCLFFAVCFSSVISAHTIKESTAQVILRDGQVAIKIITQEDHLVIALQNNLAWLMGDLPEVMPDDLTASEQKSFIEKALLATISLQVNKQKISLQRADIVSQQKGEMVILLQAKHTVANVTDISVSFSKTLGIVHASFVKPQYQLLKAGESATAHF</sequence>
<accession>A0ABU9GPH8</accession>
<keyword evidence="3" id="KW-1185">Reference proteome</keyword>
<dbReference type="Proteomes" id="UP001369082">
    <property type="component" value="Unassembled WGS sequence"/>
</dbReference>
<comment type="caution">
    <text evidence="2">The sequence shown here is derived from an EMBL/GenBank/DDBJ whole genome shotgun (WGS) entry which is preliminary data.</text>
</comment>
<reference evidence="2 3" key="1">
    <citation type="submission" date="2024-02" db="EMBL/GenBank/DDBJ databases">
        <title>Bacteria isolated from the canopy kelp, Nereocystis luetkeana.</title>
        <authorList>
            <person name="Pfister C.A."/>
            <person name="Younker I.T."/>
            <person name="Light S.H."/>
        </authorList>
    </citation>
    <scope>NUCLEOTIDE SEQUENCE [LARGE SCALE GENOMIC DNA]</scope>
    <source>
        <strain evidence="2 3">TI.1.05</strain>
    </source>
</reference>
<dbReference type="EMBL" id="JBAKAZ010000017">
    <property type="protein sequence ID" value="MEL0629217.1"/>
    <property type="molecule type" value="Genomic_DNA"/>
</dbReference>
<name>A0ABU9GPH8_9GAMM</name>
<evidence type="ECO:0000256" key="1">
    <source>
        <dbReference type="SAM" id="SignalP"/>
    </source>
</evidence>
<gene>
    <name evidence="2" type="ORF">V6256_06310</name>
</gene>
<protein>
    <submittedName>
        <fullName evidence="2">Uncharacterized protein</fullName>
    </submittedName>
</protein>
<dbReference type="RefSeq" id="WP_341597230.1">
    <property type="nucleotide sequence ID" value="NZ_JBAKAZ010000017.1"/>
</dbReference>
<organism evidence="2 3">
    <name type="scientific">Psychromonas aquatilis</name>
    <dbReference type="NCBI Taxonomy" id="2005072"/>
    <lineage>
        <taxon>Bacteria</taxon>
        <taxon>Pseudomonadati</taxon>
        <taxon>Pseudomonadota</taxon>
        <taxon>Gammaproteobacteria</taxon>
        <taxon>Alteromonadales</taxon>
        <taxon>Psychromonadaceae</taxon>
        <taxon>Psychromonas</taxon>
    </lineage>
</organism>
<proteinExistence type="predicted"/>
<keyword evidence="1" id="KW-0732">Signal</keyword>